<sequence>MKTEAYSTPIQNFYASQTIFITEGTGFLGKMLIEKLLRSCPDISMIYVMVRSQKDKSPENLLDEMLEDPLYDRIKKEVPYFRKKIIPIIGDCNIKDLGLSESDRNMLINKVKIIFHIATNMQFYENLKISTIVNVDATATIIKLATCMWKLKSFIHVSTIYSNCHVKHIEERIYSYPINHKHLITFARNLPENIFEEKISKISSQWPNTFTFTKAISEGLFKTEAASRFGIFRPAIVISSASEPLIGWIDNMYSGLSGFARSLLLGIVRFHHCNGAYKANIVPVDFTVNALIASAYDVCSQYCHTDNVLVYNFVPPVDGPTWNEYIHALLDINKIYPLRNAIYLPLMTLFKHKIPYRFCVWFGHFLPALLLDAASICIGRSPSMWKLYMKVDKFCKAIEPFCNTEWTYSIDNVQSMWDNLEEKDKQLFNFNMMEFNWTEYLINHYQGMRLYRLNENDSMLKVSRMKYTR</sequence>
<dbReference type="CDD" id="cd05236">
    <property type="entry name" value="FAR-N_SDR_e"/>
    <property type="match status" value="1"/>
</dbReference>
<dbReference type="GO" id="GO:0102965">
    <property type="term" value="F:alcohol-forming long-chain fatty acyl-CoA reductase activity"/>
    <property type="evidence" value="ECO:0007669"/>
    <property type="project" value="UniProtKB-EC"/>
</dbReference>
<reference evidence="7" key="1">
    <citation type="submission" date="2011-02" db="EMBL/GenBank/DDBJ databases">
        <title>The genome of the leaf-cutting ant Acromyrmex echinatior suggests key adaptations to social evolution and fungus farming.</title>
        <authorList>
            <person name="Nygaard S."/>
            <person name="Zhang G."/>
        </authorList>
    </citation>
    <scope>NUCLEOTIDE SEQUENCE</scope>
</reference>
<keyword evidence="8" id="KW-1185">Reference proteome</keyword>
<dbReference type="GO" id="GO:0035336">
    <property type="term" value="P:long-chain fatty-acyl-CoA metabolic process"/>
    <property type="evidence" value="ECO:0007669"/>
    <property type="project" value="TreeGrafter"/>
</dbReference>
<protein>
    <recommendedName>
        <fullName evidence="4">Fatty acyl-CoA reductase</fullName>
        <ecNumber evidence="4">1.2.1.84</ecNumber>
    </recommendedName>
</protein>
<comment type="similarity">
    <text evidence="1 4">Belongs to the fatty acyl-CoA reductase family.</text>
</comment>
<dbReference type="Pfam" id="PF07993">
    <property type="entry name" value="NAD_binding_4"/>
    <property type="match status" value="1"/>
</dbReference>
<accession>F4WHJ4</accession>
<dbReference type="PANTHER" id="PTHR11011">
    <property type="entry name" value="MALE STERILITY PROTEIN 2-RELATED"/>
    <property type="match status" value="1"/>
</dbReference>
<evidence type="ECO:0000259" key="6">
    <source>
        <dbReference type="Pfam" id="PF07993"/>
    </source>
</evidence>
<evidence type="ECO:0000313" key="7">
    <source>
        <dbReference type="EMBL" id="EGI66348.1"/>
    </source>
</evidence>
<evidence type="ECO:0000256" key="3">
    <source>
        <dbReference type="ARBA" id="ARBA00023098"/>
    </source>
</evidence>
<dbReference type="CDD" id="cd09071">
    <property type="entry name" value="FAR_C"/>
    <property type="match status" value="1"/>
</dbReference>
<proteinExistence type="inferred from homology"/>
<evidence type="ECO:0000259" key="5">
    <source>
        <dbReference type="Pfam" id="PF03015"/>
    </source>
</evidence>
<dbReference type="SUPFAM" id="SSF51735">
    <property type="entry name" value="NAD(P)-binding Rossmann-fold domains"/>
    <property type="match status" value="1"/>
</dbReference>
<dbReference type="InterPro" id="IPR026055">
    <property type="entry name" value="FAR"/>
</dbReference>
<comment type="function">
    <text evidence="4">Catalyzes the reduction of fatty acyl-CoA to fatty alcohols.</text>
</comment>
<dbReference type="eggNOG" id="KOG1221">
    <property type="taxonomic scope" value="Eukaryota"/>
</dbReference>
<evidence type="ECO:0000256" key="2">
    <source>
        <dbReference type="ARBA" id="ARBA00022516"/>
    </source>
</evidence>
<evidence type="ECO:0000256" key="1">
    <source>
        <dbReference type="ARBA" id="ARBA00005928"/>
    </source>
</evidence>
<gene>
    <name evidence="7" type="ORF">G5I_05156</name>
</gene>
<dbReference type="InterPro" id="IPR013120">
    <property type="entry name" value="FAR_NAD-bd"/>
</dbReference>
<comment type="catalytic activity">
    <reaction evidence="4">
        <text>a long-chain fatty acyl-CoA + 2 NADPH + 2 H(+) = a long-chain primary fatty alcohol + 2 NADP(+) + CoA</text>
        <dbReference type="Rhea" id="RHEA:52716"/>
        <dbReference type="ChEBI" id="CHEBI:15378"/>
        <dbReference type="ChEBI" id="CHEBI:57287"/>
        <dbReference type="ChEBI" id="CHEBI:57783"/>
        <dbReference type="ChEBI" id="CHEBI:58349"/>
        <dbReference type="ChEBI" id="CHEBI:77396"/>
        <dbReference type="ChEBI" id="CHEBI:83139"/>
        <dbReference type="EC" id="1.2.1.84"/>
    </reaction>
</comment>
<dbReference type="Gene3D" id="3.40.50.720">
    <property type="entry name" value="NAD(P)-binding Rossmann-like Domain"/>
    <property type="match status" value="1"/>
</dbReference>
<dbReference type="AlphaFoldDB" id="F4WHJ4"/>
<evidence type="ECO:0000313" key="8">
    <source>
        <dbReference type="Proteomes" id="UP000007755"/>
    </source>
</evidence>
<dbReference type="InterPro" id="IPR036291">
    <property type="entry name" value="NAD(P)-bd_dom_sf"/>
</dbReference>
<name>F4WHJ4_ACREC</name>
<dbReference type="EC" id="1.2.1.84" evidence="4"/>
<keyword evidence="2 4" id="KW-0444">Lipid biosynthesis</keyword>
<keyword evidence="4" id="KW-0560">Oxidoreductase</keyword>
<keyword evidence="4" id="KW-0521">NADP</keyword>
<feature type="domain" description="Thioester reductase (TE)" evidence="6">
    <location>
        <begin position="21"/>
        <end position="290"/>
    </location>
</feature>
<dbReference type="Proteomes" id="UP000007755">
    <property type="component" value="Unassembled WGS sequence"/>
</dbReference>
<dbReference type="OrthoDB" id="429813at2759"/>
<dbReference type="GO" id="GO:0005777">
    <property type="term" value="C:peroxisome"/>
    <property type="evidence" value="ECO:0007669"/>
    <property type="project" value="TreeGrafter"/>
</dbReference>
<dbReference type="EMBL" id="GL888161">
    <property type="protein sequence ID" value="EGI66348.1"/>
    <property type="molecule type" value="Genomic_DNA"/>
</dbReference>
<dbReference type="GO" id="GO:0080019">
    <property type="term" value="F:alcohol-forming very long-chain fatty acyl-CoA reductase activity"/>
    <property type="evidence" value="ECO:0007669"/>
    <property type="project" value="InterPro"/>
</dbReference>
<dbReference type="PANTHER" id="PTHR11011:SF60">
    <property type="entry name" value="FATTY ACYL-COA REDUCTASE-RELATED"/>
    <property type="match status" value="1"/>
</dbReference>
<feature type="domain" description="Fatty acyl-CoA reductase C-terminal" evidence="5">
    <location>
        <begin position="364"/>
        <end position="455"/>
    </location>
</feature>
<keyword evidence="3 4" id="KW-0443">Lipid metabolism</keyword>
<organism evidence="8">
    <name type="scientific">Acromyrmex echinatior</name>
    <name type="common">Panamanian leafcutter ant</name>
    <name type="synonym">Acromyrmex octospinosus echinatior</name>
    <dbReference type="NCBI Taxonomy" id="103372"/>
    <lineage>
        <taxon>Eukaryota</taxon>
        <taxon>Metazoa</taxon>
        <taxon>Ecdysozoa</taxon>
        <taxon>Arthropoda</taxon>
        <taxon>Hexapoda</taxon>
        <taxon>Insecta</taxon>
        <taxon>Pterygota</taxon>
        <taxon>Neoptera</taxon>
        <taxon>Endopterygota</taxon>
        <taxon>Hymenoptera</taxon>
        <taxon>Apocrita</taxon>
        <taxon>Aculeata</taxon>
        <taxon>Formicoidea</taxon>
        <taxon>Formicidae</taxon>
        <taxon>Myrmicinae</taxon>
        <taxon>Acromyrmex</taxon>
    </lineage>
</organism>
<dbReference type="Pfam" id="PF03015">
    <property type="entry name" value="Sterile"/>
    <property type="match status" value="1"/>
</dbReference>
<evidence type="ECO:0000256" key="4">
    <source>
        <dbReference type="RuleBase" id="RU363097"/>
    </source>
</evidence>
<dbReference type="InParanoid" id="F4WHJ4"/>
<dbReference type="InterPro" id="IPR033640">
    <property type="entry name" value="FAR_C"/>
</dbReference>